<dbReference type="Pfam" id="PF10996">
    <property type="entry name" value="Beta-Casp"/>
    <property type="match status" value="1"/>
</dbReference>
<dbReference type="GO" id="GO:0016787">
    <property type="term" value="F:hydrolase activity"/>
    <property type="evidence" value="ECO:0007669"/>
    <property type="project" value="UniProtKB-KW"/>
</dbReference>
<reference evidence="4" key="2">
    <citation type="journal article" date="2021" name="PeerJ">
        <title>Extensive microbial diversity within the chicken gut microbiome revealed by metagenomics and culture.</title>
        <authorList>
            <person name="Gilroy R."/>
            <person name="Ravi A."/>
            <person name="Getino M."/>
            <person name="Pursley I."/>
            <person name="Horton D.L."/>
            <person name="Alikhan N.F."/>
            <person name="Baker D."/>
            <person name="Gharbi K."/>
            <person name="Hall N."/>
            <person name="Watson M."/>
            <person name="Adriaenssens E.M."/>
            <person name="Foster-Nyarko E."/>
            <person name="Jarju S."/>
            <person name="Secka A."/>
            <person name="Antonio M."/>
            <person name="Oren A."/>
            <person name="Chaudhuri R.R."/>
            <person name="La Ragione R."/>
            <person name="Hildebrand F."/>
            <person name="Pallen M.J."/>
        </authorList>
    </citation>
    <scope>NUCLEOTIDE SEQUENCE</scope>
    <source>
        <strain evidence="4">CHK180-2868</strain>
    </source>
</reference>
<dbReference type="SUPFAM" id="SSF56281">
    <property type="entry name" value="Metallo-hydrolase/oxidoreductase"/>
    <property type="match status" value="1"/>
</dbReference>
<accession>A0A9D1D4J7</accession>
<dbReference type="SMART" id="SM00849">
    <property type="entry name" value="Lactamase_B"/>
    <property type="match status" value="1"/>
</dbReference>
<protein>
    <submittedName>
        <fullName evidence="4">MBL fold metallo-hydrolase</fullName>
    </submittedName>
</protein>
<evidence type="ECO:0000313" key="5">
    <source>
        <dbReference type="Proteomes" id="UP000824250"/>
    </source>
</evidence>
<dbReference type="SMART" id="SM01027">
    <property type="entry name" value="Beta-Casp"/>
    <property type="match status" value="1"/>
</dbReference>
<keyword evidence="1" id="KW-0378">Hydrolase</keyword>
<reference evidence="4" key="1">
    <citation type="submission" date="2020-10" db="EMBL/GenBank/DDBJ databases">
        <authorList>
            <person name="Gilroy R."/>
        </authorList>
    </citation>
    <scope>NUCLEOTIDE SEQUENCE</scope>
    <source>
        <strain evidence="4">CHK180-2868</strain>
    </source>
</reference>
<dbReference type="CDD" id="cd16295">
    <property type="entry name" value="TTHA0252-CPSF-like_MBL-fold"/>
    <property type="match status" value="1"/>
</dbReference>
<dbReference type="InterPro" id="IPR050698">
    <property type="entry name" value="MBL"/>
</dbReference>
<dbReference type="Pfam" id="PF07521">
    <property type="entry name" value="RMMBL"/>
    <property type="match status" value="1"/>
</dbReference>
<dbReference type="EMBL" id="DVGC01000001">
    <property type="protein sequence ID" value="HIR04348.1"/>
    <property type="molecule type" value="Genomic_DNA"/>
</dbReference>
<dbReference type="PANTHER" id="PTHR11203">
    <property type="entry name" value="CLEAVAGE AND POLYADENYLATION SPECIFICITY FACTOR FAMILY MEMBER"/>
    <property type="match status" value="1"/>
</dbReference>
<comment type="caution">
    <text evidence="4">The sequence shown here is derived from an EMBL/GenBank/DDBJ whole genome shotgun (WGS) entry which is preliminary data.</text>
</comment>
<organism evidence="4 5">
    <name type="scientific">Candidatus Copromonas faecavium</name>
    <name type="common">nom. illeg.</name>
    <dbReference type="NCBI Taxonomy" id="2840740"/>
    <lineage>
        <taxon>Bacteria</taxon>
        <taxon>Bacillati</taxon>
        <taxon>Bacillota</taxon>
        <taxon>Clostridia</taxon>
        <taxon>Lachnospirales</taxon>
        <taxon>Lachnospiraceae</taxon>
        <taxon>Candidatus Copromonas (nom. illeg.)</taxon>
    </lineage>
</organism>
<dbReference type="InterPro" id="IPR022712">
    <property type="entry name" value="Beta_Casp"/>
</dbReference>
<dbReference type="Gene3D" id="3.60.15.10">
    <property type="entry name" value="Ribonuclease Z/Hydroxyacylglutathione hydrolase-like"/>
    <property type="match status" value="1"/>
</dbReference>
<dbReference type="AlphaFoldDB" id="A0A9D1D4J7"/>
<dbReference type="InterPro" id="IPR011108">
    <property type="entry name" value="RMMBL"/>
</dbReference>
<feature type="domain" description="Metallo-beta-lactamase" evidence="2">
    <location>
        <begin position="13"/>
        <end position="245"/>
    </location>
</feature>
<dbReference type="Proteomes" id="UP000824250">
    <property type="component" value="Unassembled WGS sequence"/>
</dbReference>
<dbReference type="InterPro" id="IPR001279">
    <property type="entry name" value="Metallo-B-lactamas"/>
</dbReference>
<evidence type="ECO:0000259" key="3">
    <source>
        <dbReference type="SMART" id="SM01027"/>
    </source>
</evidence>
<name>A0A9D1D4J7_9FIRM</name>
<dbReference type="Pfam" id="PF23023">
    <property type="entry name" value="Anti-Pycsar_Apyc1"/>
    <property type="match status" value="1"/>
</dbReference>
<dbReference type="PANTHER" id="PTHR11203:SF37">
    <property type="entry name" value="INTEGRATOR COMPLEX SUBUNIT 11"/>
    <property type="match status" value="1"/>
</dbReference>
<feature type="domain" description="Beta-Casp" evidence="3">
    <location>
        <begin position="250"/>
        <end position="379"/>
    </location>
</feature>
<evidence type="ECO:0000313" key="4">
    <source>
        <dbReference type="EMBL" id="HIR04348.1"/>
    </source>
</evidence>
<evidence type="ECO:0000256" key="1">
    <source>
        <dbReference type="ARBA" id="ARBA00022801"/>
    </source>
</evidence>
<dbReference type="Gene3D" id="3.40.50.10890">
    <property type="match status" value="1"/>
</dbReference>
<evidence type="ECO:0000259" key="2">
    <source>
        <dbReference type="SMART" id="SM00849"/>
    </source>
</evidence>
<proteinExistence type="predicted"/>
<dbReference type="InterPro" id="IPR036866">
    <property type="entry name" value="RibonucZ/Hydroxyglut_hydro"/>
</dbReference>
<gene>
    <name evidence="4" type="ORF">IAB28_00010</name>
</gene>
<dbReference type="GO" id="GO:0004521">
    <property type="term" value="F:RNA endonuclease activity"/>
    <property type="evidence" value="ECO:0007669"/>
    <property type="project" value="TreeGrafter"/>
</dbReference>
<sequence>MKLTFIGADHEVTGSCHYLRAAGKNILVDYGMEQGKNVYANAEFPIPYADVDYIFITHAHIDHTGLLPLIYSRGFRGQIFATQATCDLCKIMLLDSAHIQEMEAEWKNRKARRAGRAEVPPLYTINDADGVLKQFVPCHYGDILTITSGLKVRFTDVGHLLGSASIEMWLEEGETSKKIVFSGDIGNKNKPLIKDPSFVEDADYVVMECTYGDRSHDRTHEHIEELASILQDTLDRGGNLVIPAFAVGRTQEILYFMRKIKEEGLVSGHDGFEVYVDSPLAVEATHVFNKNISECFDAEAMDLVSRGINPITFPGLKLSVTSEDSKAINFDERPKVIISASGMCDAGRIRHHLKHNLWRPECTVLFAGYQAVGTLGRTLVDGTDSVRLFGETIDVKAHIEQLDGISGHADREGLIEWLRALKNKPERVFLVHGDDLVCTRFAELLRTEYGYETDAPFSGSEFDLADGQWLKKTVGIPIKEETEKQKRNRTIFELLVAAGERLLRVIQKNRESTNKDIKKFTEEVNALCDKWDTGDN</sequence>